<dbReference type="PATRIC" id="fig|1641875.4.peg.3050"/>
<dbReference type="PANTHER" id="PTHR43420:SF12">
    <property type="entry name" value="N-ACETYLTRANSFERASE DOMAIN-CONTAINING PROTEIN"/>
    <property type="match status" value="1"/>
</dbReference>
<dbReference type="InterPro" id="IPR016181">
    <property type="entry name" value="Acyl_CoA_acyltransferase"/>
</dbReference>
<accession>A0A0T5NYG1</accession>
<dbReference type="AlphaFoldDB" id="A0A0T5NYG1"/>
<dbReference type="InterPro" id="IPR000182">
    <property type="entry name" value="GNAT_dom"/>
</dbReference>
<dbReference type="PROSITE" id="PS51186">
    <property type="entry name" value="GNAT"/>
    <property type="match status" value="1"/>
</dbReference>
<dbReference type="Proteomes" id="UP000051295">
    <property type="component" value="Unassembled WGS sequence"/>
</dbReference>
<keyword evidence="2" id="KW-0012">Acyltransferase</keyword>
<comment type="caution">
    <text evidence="4">The sequence shown here is derived from an EMBL/GenBank/DDBJ whole genome shotgun (WGS) entry which is preliminary data.</text>
</comment>
<name>A0A0T5NYG1_9RHOB</name>
<dbReference type="RefSeq" id="WP_057790942.1">
    <property type="nucleotide sequence ID" value="NZ_LAXJ01000003.1"/>
</dbReference>
<evidence type="ECO:0000256" key="2">
    <source>
        <dbReference type="ARBA" id="ARBA00023315"/>
    </source>
</evidence>
<gene>
    <name evidence="4" type="ORF">XM53_05140</name>
</gene>
<dbReference type="STRING" id="1641875.XM53_05140"/>
<evidence type="ECO:0000259" key="3">
    <source>
        <dbReference type="PROSITE" id="PS51186"/>
    </source>
</evidence>
<evidence type="ECO:0000313" key="5">
    <source>
        <dbReference type="Proteomes" id="UP000051295"/>
    </source>
</evidence>
<dbReference type="InterPro" id="IPR050680">
    <property type="entry name" value="YpeA/RimI_acetyltransf"/>
</dbReference>
<evidence type="ECO:0000313" key="4">
    <source>
        <dbReference type="EMBL" id="KRS13931.1"/>
    </source>
</evidence>
<feature type="domain" description="N-acetyltransferase" evidence="3">
    <location>
        <begin position="1"/>
        <end position="138"/>
    </location>
</feature>
<dbReference type="EMBL" id="LAXJ01000003">
    <property type="protein sequence ID" value="KRS13931.1"/>
    <property type="molecule type" value="Genomic_DNA"/>
</dbReference>
<sequence>MTPETLAALHGRAFAGQGRGWSAAEFRDLLERPHIFVTGDDKGFAMGQAVAGEAELLTLATDPHVRREGRGRACLRAFEAEARARGAERLFLEVAADNAAALALYLSEGFAELARRKRYYARPEGGPVDALVLEKLLS</sequence>
<keyword evidence="1 4" id="KW-0808">Transferase</keyword>
<dbReference type="CDD" id="cd04301">
    <property type="entry name" value="NAT_SF"/>
    <property type="match status" value="1"/>
</dbReference>
<keyword evidence="5" id="KW-1185">Reference proteome</keyword>
<organism evidence="4 5">
    <name type="scientific">Roseovarius atlanticus</name>
    <dbReference type="NCBI Taxonomy" id="1641875"/>
    <lineage>
        <taxon>Bacteria</taxon>
        <taxon>Pseudomonadati</taxon>
        <taxon>Pseudomonadota</taxon>
        <taxon>Alphaproteobacteria</taxon>
        <taxon>Rhodobacterales</taxon>
        <taxon>Roseobacteraceae</taxon>
        <taxon>Roseovarius</taxon>
    </lineage>
</organism>
<evidence type="ECO:0000256" key="1">
    <source>
        <dbReference type="ARBA" id="ARBA00022679"/>
    </source>
</evidence>
<proteinExistence type="predicted"/>
<dbReference type="Gene3D" id="3.40.630.30">
    <property type="match status" value="1"/>
</dbReference>
<dbReference type="PANTHER" id="PTHR43420">
    <property type="entry name" value="ACETYLTRANSFERASE"/>
    <property type="match status" value="1"/>
</dbReference>
<protein>
    <submittedName>
        <fullName evidence="4">Alanine acetyltransferase</fullName>
    </submittedName>
</protein>
<dbReference type="GO" id="GO:0016747">
    <property type="term" value="F:acyltransferase activity, transferring groups other than amino-acyl groups"/>
    <property type="evidence" value="ECO:0007669"/>
    <property type="project" value="InterPro"/>
</dbReference>
<dbReference type="SUPFAM" id="SSF55729">
    <property type="entry name" value="Acyl-CoA N-acyltransferases (Nat)"/>
    <property type="match status" value="1"/>
</dbReference>
<dbReference type="OrthoDB" id="9804026at2"/>
<dbReference type="Pfam" id="PF00583">
    <property type="entry name" value="Acetyltransf_1"/>
    <property type="match status" value="1"/>
</dbReference>
<reference evidence="4 5" key="1">
    <citation type="submission" date="2015-04" db="EMBL/GenBank/DDBJ databases">
        <title>The draft genome sequence of Roseovarius sp.R12b.</title>
        <authorList>
            <person name="Li G."/>
            <person name="Lai Q."/>
            <person name="Shao Z."/>
            <person name="Yan P."/>
        </authorList>
    </citation>
    <scope>NUCLEOTIDE SEQUENCE [LARGE SCALE GENOMIC DNA]</scope>
    <source>
        <strain evidence="4 5">R12B</strain>
    </source>
</reference>